<dbReference type="Proteomes" id="UP000232688">
    <property type="component" value="Unassembled WGS sequence"/>
</dbReference>
<protein>
    <submittedName>
        <fullName evidence="3">Uncharacterized protein</fullName>
    </submittedName>
</protein>
<evidence type="ECO:0000313" key="4">
    <source>
        <dbReference type="EMBL" id="PKC71698.1"/>
    </source>
</evidence>
<dbReference type="EMBL" id="LLXJ01000021">
    <property type="protein sequence ID" value="PKC17254.1"/>
    <property type="molecule type" value="Genomic_DNA"/>
</dbReference>
<dbReference type="EMBL" id="LLXH01000155">
    <property type="protein sequence ID" value="PKC71698.1"/>
    <property type="molecule type" value="Genomic_DNA"/>
</dbReference>
<dbReference type="AlphaFoldDB" id="A0A2N0QDU6"/>
<reference evidence="4 5" key="3">
    <citation type="submission" date="2017-10" db="EMBL/GenBank/DDBJ databases">
        <title>Extensive intraspecific genome diversity in a model arbuscular mycorrhizal fungus.</title>
        <authorList>
            <person name="Chen E.C.H."/>
            <person name="Morin E."/>
            <person name="Baudet D."/>
            <person name="Noel J."/>
            <person name="Ndikumana S."/>
            <person name="Charron P."/>
            <person name="St-Onge C."/>
            <person name="Giorgi J."/>
            <person name="Grigoriev I.V."/>
            <person name="Roux C."/>
            <person name="Martin F.M."/>
            <person name="Corradi N."/>
        </authorList>
    </citation>
    <scope>NUCLEOTIDE SEQUENCE [LARGE SCALE GENOMIC DNA]</scope>
    <source>
        <strain evidence="4 5">A1</strain>
    </source>
</reference>
<accession>A0A2N0QDU6</accession>
<evidence type="ECO:0000256" key="1">
    <source>
        <dbReference type="SAM" id="Coils"/>
    </source>
</evidence>
<dbReference type="VEuPathDB" id="FungiDB:FUN_007984"/>
<comment type="caution">
    <text evidence="3">The sequence shown here is derived from an EMBL/GenBank/DDBJ whole genome shotgun (WGS) entry which is preliminary data.</text>
</comment>
<gene>
    <name evidence="4" type="ORF">RhiirA1_531801</name>
    <name evidence="3" type="ORF">RhiirA5_493141</name>
</gene>
<feature type="region of interest" description="Disordered" evidence="2">
    <location>
        <begin position="1"/>
        <end position="20"/>
    </location>
</feature>
<dbReference type="VEuPathDB" id="FungiDB:RhiirA1_531801"/>
<dbReference type="VEuPathDB" id="FungiDB:FUN_007999"/>
<keyword evidence="1" id="KW-0175">Coiled coil</keyword>
<feature type="coiled-coil region" evidence="1">
    <location>
        <begin position="31"/>
        <end position="142"/>
    </location>
</feature>
<evidence type="ECO:0000313" key="6">
    <source>
        <dbReference type="Proteomes" id="UP000232722"/>
    </source>
</evidence>
<feature type="coiled-coil region" evidence="1">
    <location>
        <begin position="168"/>
        <end position="262"/>
    </location>
</feature>
<evidence type="ECO:0000313" key="3">
    <source>
        <dbReference type="EMBL" id="PKC17254.1"/>
    </source>
</evidence>
<evidence type="ECO:0000313" key="5">
    <source>
        <dbReference type="Proteomes" id="UP000232688"/>
    </source>
</evidence>
<proteinExistence type="predicted"/>
<evidence type="ECO:0000256" key="2">
    <source>
        <dbReference type="SAM" id="MobiDB-lite"/>
    </source>
</evidence>
<dbReference type="Proteomes" id="UP000232722">
    <property type="component" value="Unassembled WGS sequence"/>
</dbReference>
<organism evidence="3 6">
    <name type="scientific">Rhizophagus irregularis</name>
    <dbReference type="NCBI Taxonomy" id="588596"/>
    <lineage>
        <taxon>Eukaryota</taxon>
        <taxon>Fungi</taxon>
        <taxon>Fungi incertae sedis</taxon>
        <taxon>Mucoromycota</taxon>
        <taxon>Glomeromycotina</taxon>
        <taxon>Glomeromycetes</taxon>
        <taxon>Glomerales</taxon>
        <taxon>Glomeraceae</taxon>
        <taxon>Rhizophagus</taxon>
    </lineage>
</organism>
<sequence length="541" mass="64072">MEREEVRTTTNTTNYPSNYENDPLYKDIKLNEKLTEELKLSETLCNQFKNSLGRYYQDLQNNFNNINNILGEKQELKKNIGDLDDHNSKLDTEIQEKDNVIQRKDTEIQEKDNVIQEKNKIIQEMNKEIQKIQEKDKIIKEKNSVIQENVYTIQEKDNNIQELKGKNIQKISEEKDKKIQKIIEEKDKEIQEKDKAIQEKDKTIQEKDKAIKAIQEDDKAIQENDRTIQEKDKEIQEKDKAIQELEQENHKLKKEASEYQYAPTNYRFSDDDKYNPIKLKEDIINLQRSLENYITKCKGNVEINISEVQNLLRIYGSETTITIDQKPLIKAVLQRHVIEQIIKYGEEYFDFKNLHHHWEYGNGAETNLYNITYEITRLAEILASERDGIDETTRTLSIKLRQEVFAALANRGFNDIINGEKHDFIKTNQYNLNSEINKYRKLKDPEQNQEIEDMAGEIIRKVIALFWFLIEIQEPVSDYRWFNCNDNIQPNYMEGTWEDDEINNIAVDICYFPLIECNNGPNHQIYTPAKVLHKISETVEN</sequence>
<reference evidence="4 5" key="4">
    <citation type="submission" date="2017-10" db="EMBL/GenBank/DDBJ databases">
        <title>Genome analyses suggest a sexual origin of heterokaryosis in a supposedly ancient asexual fungus.</title>
        <authorList>
            <person name="Corradi N."/>
            <person name="Sedzielewska K."/>
            <person name="Noel J."/>
            <person name="Charron P."/>
            <person name="Farinelli L."/>
            <person name="Marton T."/>
            <person name="Kruger M."/>
            <person name="Pelin A."/>
            <person name="Brachmann A."/>
            <person name="Corradi N."/>
        </authorList>
    </citation>
    <scope>NUCLEOTIDE SEQUENCE [LARGE SCALE GENOMIC DNA]</scope>
    <source>
        <strain evidence="4 5">A1</strain>
    </source>
</reference>
<reference evidence="3 6" key="1">
    <citation type="submission" date="2016-04" db="EMBL/GenBank/DDBJ databases">
        <title>Genome analyses suggest a sexual origin of heterokaryosis in a supposedly ancient asexual fungus.</title>
        <authorList>
            <person name="Ropars J."/>
            <person name="Sedzielewska K."/>
            <person name="Noel J."/>
            <person name="Charron P."/>
            <person name="Farinelli L."/>
            <person name="Marton T."/>
            <person name="Kruger M."/>
            <person name="Pelin A."/>
            <person name="Brachmann A."/>
            <person name="Corradi N."/>
        </authorList>
    </citation>
    <scope>NUCLEOTIDE SEQUENCE [LARGE SCALE GENOMIC DNA]</scope>
    <source>
        <strain evidence="3 6">A5</strain>
    </source>
</reference>
<dbReference type="VEuPathDB" id="FungiDB:RhiirFUN_008377"/>
<reference evidence="3 6" key="2">
    <citation type="submission" date="2017-09" db="EMBL/GenBank/DDBJ databases">
        <title>Extensive intraspecific genome diversity in a model arbuscular mycorrhizal fungus.</title>
        <authorList>
            <person name="Chen E.C."/>
            <person name="Morin E."/>
            <person name="Beaudet D."/>
            <person name="Noel J."/>
            <person name="Ndikumana S."/>
            <person name="Charron P."/>
            <person name="St-Onge C."/>
            <person name="Giorgi J."/>
            <person name="Grigoriev I.V."/>
            <person name="Roux C."/>
            <person name="Martin F.M."/>
            <person name="Corradi N."/>
        </authorList>
    </citation>
    <scope>NUCLEOTIDE SEQUENCE [LARGE SCALE GENOMIC DNA]</scope>
    <source>
        <strain evidence="3 6">A5</strain>
    </source>
</reference>
<name>A0A2N0QDU6_9GLOM</name>